<evidence type="ECO:0000256" key="1">
    <source>
        <dbReference type="SAM" id="MobiDB-lite"/>
    </source>
</evidence>
<protein>
    <submittedName>
        <fullName evidence="3">Uncharacterized protein</fullName>
    </submittedName>
</protein>
<dbReference type="EMBL" id="PVNK01000108">
    <property type="protein sequence ID" value="PRQ02983.1"/>
    <property type="molecule type" value="Genomic_DNA"/>
</dbReference>
<dbReference type="AlphaFoldDB" id="A0A2S9YD12"/>
<organism evidence="3 4">
    <name type="scientific">Enhygromyxa salina</name>
    <dbReference type="NCBI Taxonomy" id="215803"/>
    <lineage>
        <taxon>Bacteria</taxon>
        <taxon>Pseudomonadati</taxon>
        <taxon>Myxococcota</taxon>
        <taxon>Polyangia</taxon>
        <taxon>Nannocystales</taxon>
        <taxon>Nannocystaceae</taxon>
        <taxon>Enhygromyxa</taxon>
    </lineage>
</organism>
<evidence type="ECO:0000313" key="3">
    <source>
        <dbReference type="EMBL" id="PRQ02983.1"/>
    </source>
</evidence>
<dbReference type="Proteomes" id="UP000237968">
    <property type="component" value="Unassembled WGS sequence"/>
</dbReference>
<sequence>MSPTPLRRLVGTRTCLVASLLIAPTFSVGCADDDTTADSACGGHGELHGDHCHCDPGFELSSDELSCVPEQDAEGGAPDDEAGDGHDDGDDGHDDGDDAHDDGDDAGDEEEFGFSPSNVWAATGTADDDTQVWVLEASDGDAVLTLEIYEAFGGPTSPAVVDITEAETNYATCGTCLILQTGCVAHEDHFDCERTFMPRAEGQVHLHVLGANAGEQFAGELLDLVFQEVSIGEDLQTEPVADGELLDLDAWAFDVQLDALGGAQEECGGHGHLHDGHCHCDPGYELDPEDPTQCIPE</sequence>
<feature type="chain" id="PRO_5015547427" evidence="2">
    <location>
        <begin position="32"/>
        <end position="297"/>
    </location>
</feature>
<comment type="caution">
    <text evidence="3">The sequence shown here is derived from an EMBL/GenBank/DDBJ whole genome shotgun (WGS) entry which is preliminary data.</text>
</comment>
<feature type="signal peptide" evidence="2">
    <location>
        <begin position="1"/>
        <end position="31"/>
    </location>
</feature>
<dbReference type="PROSITE" id="PS51257">
    <property type="entry name" value="PROKAR_LIPOPROTEIN"/>
    <property type="match status" value="1"/>
</dbReference>
<feature type="region of interest" description="Disordered" evidence="1">
    <location>
        <begin position="69"/>
        <end position="121"/>
    </location>
</feature>
<gene>
    <name evidence="3" type="ORF">ENSA5_19220</name>
</gene>
<proteinExistence type="predicted"/>
<reference evidence="3 4" key="1">
    <citation type="submission" date="2018-03" db="EMBL/GenBank/DDBJ databases">
        <title>Draft Genome Sequences of the Obligatory Marine Myxobacteria Enhygromyxa salina SWB005.</title>
        <authorList>
            <person name="Poehlein A."/>
            <person name="Moghaddam J.A."/>
            <person name="Harms H."/>
            <person name="Alanjari M."/>
            <person name="Koenig G.M."/>
            <person name="Daniel R."/>
            <person name="Schaeberle T.F."/>
        </authorList>
    </citation>
    <scope>NUCLEOTIDE SEQUENCE [LARGE SCALE GENOMIC DNA]</scope>
    <source>
        <strain evidence="3 4">SWB005</strain>
    </source>
</reference>
<keyword evidence="4" id="KW-1185">Reference proteome</keyword>
<feature type="compositionally biased region" description="Acidic residues" evidence="1">
    <location>
        <begin position="71"/>
        <end position="112"/>
    </location>
</feature>
<evidence type="ECO:0000313" key="4">
    <source>
        <dbReference type="Proteomes" id="UP000237968"/>
    </source>
</evidence>
<name>A0A2S9YD12_9BACT</name>
<keyword evidence="2" id="KW-0732">Signal</keyword>
<evidence type="ECO:0000256" key="2">
    <source>
        <dbReference type="SAM" id="SignalP"/>
    </source>
</evidence>
<dbReference type="Gene3D" id="2.10.25.10">
    <property type="entry name" value="Laminin"/>
    <property type="match status" value="1"/>
</dbReference>
<accession>A0A2S9YD12</accession>